<sequence>MMETDEINERYISPCFVNGLEAYDGDVNLEFDKNLISNKFAVKLCLDYESSNDWDQSLDFNFDDVPKFGEELPPFICKMEKSNHNKKRTMENLNLFYQDIGLSSSAGSHLTQKEAKKEALAVMINQKFTLLEEERHVELDRKTVKEEDDAVKRIKREALKEKDDPCAFIFPISILNTLDRLFSTFDGVCHQTFRAARFDVLRTADIDSDDKEEYVIKRNRFGAPIYGLKLALYLNFTNPEDRSSAI</sequence>
<proteinExistence type="predicted"/>
<name>A0A699JJH8_TANCI</name>
<protein>
    <submittedName>
        <fullName evidence="1">Uncharacterized protein</fullName>
    </submittedName>
</protein>
<dbReference type="AlphaFoldDB" id="A0A699JJH8"/>
<gene>
    <name evidence="1" type="ORF">Tci_611683</name>
</gene>
<accession>A0A699JJH8</accession>
<evidence type="ECO:0000313" key="1">
    <source>
        <dbReference type="EMBL" id="GFA39711.1"/>
    </source>
</evidence>
<organism evidence="1">
    <name type="scientific">Tanacetum cinerariifolium</name>
    <name type="common">Dalmatian daisy</name>
    <name type="synonym">Chrysanthemum cinerariifolium</name>
    <dbReference type="NCBI Taxonomy" id="118510"/>
    <lineage>
        <taxon>Eukaryota</taxon>
        <taxon>Viridiplantae</taxon>
        <taxon>Streptophyta</taxon>
        <taxon>Embryophyta</taxon>
        <taxon>Tracheophyta</taxon>
        <taxon>Spermatophyta</taxon>
        <taxon>Magnoliopsida</taxon>
        <taxon>eudicotyledons</taxon>
        <taxon>Gunneridae</taxon>
        <taxon>Pentapetalae</taxon>
        <taxon>asterids</taxon>
        <taxon>campanulids</taxon>
        <taxon>Asterales</taxon>
        <taxon>Asteraceae</taxon>
        <taxon>Asteroideae</taxon>
        <taxon>Anthemideae</taxon>
        <taxon>Anthemidinae</taxon>
        <taxon>Tanacetum</taxon>
    </lineage>
</organism>
<reference evidence="1" key="1">
    <citation type="journal article" date="2019" name="Sci. Rep.">
        <title>Draft genome of Tanacetum cinerariifolium, the natural source of mosquito coil.</title>
        <authorList>
            <person name="Yamashiro T."/>
            <person name="Shiraishi A."/>
            <person name="Satake H."/>
            <person name="Nakayama K."/>
        </authorList>
    </citation>
    <scope>NUCLEOTIDE SEQUENCE</scope>
</reference>
<comment type="caution">
    <text evidence="1">The sequence shown here is derived from an EMBL/GenBank/DDBJ whole genome shotgun (WGS) entry which is preliminary data.</text>
</comment>
<dbReference type="EMBL" id="BKCJ010416948">
    <property type="protein sequence ID" value="GFA39711.1"/>
    <property type="molecule type" value="Genomic_DNA"/>
</dbReference>